<keyword evidence="2" id="KW-1185">Reference proteome</keyword>
<gene>
    <name evidence="1" type="ORF">C8N25_102300</name>
</gene>
<dbReference type="AlphaFoldDB" id="A0A3E0E7C5"/>
<proteinExistence type="predicted"/>
<reference evidence="1 2" key="1">
    <citation type="submission" date="2018-08" db="EMBL/GenBank/DDBJ databases">
        <title>Genomic Encyclopedia of Archaeal and Bacterial Type Strains, Phase II (KMG-II): from individual species to whole genera.</title>
        <authorList>
            <person name="Goeker M."/>
        </authorList>
    </citation>
    <scope>NUCLEOTIDE SEQUENCE [LARGE SCALE GENOMIC DNA]</scope>
    <source>
        <strain evidence="1 2">DSM 15986</strain>
    </source>
</reference>
<dbReference type="EMBL" id="QUNF01000002">
    <property type="protein sequence ID" value="REG92896.1"/>
    <property type="molecule type" value="Genomic_DNA"/>
</dbReference>
<accession>A0A3E0E7C5</accession>
<comment type="caution">
    <text evidence="1">The sequence shown here is derived from an EMBL/GenBank/DDBJ whole genome shotgun (WGS) entry which is preliminary data.</text>
</comment>
<sequence length="68" mass="7760">MVFESTQEVVQMPNSWVEGQETFPTCYQKQAFGMNGLSECSKFFLEFPDLISGNRNFQIQSIQTQAVS</sequence>
<protein>
    <submittedName>
        <fullName evidence="1">Uncharacterized protein</fullName>
    </submittedName>
</protein>
<evidence type="ECO:0000313" key="1">
    <source>
        <dbReference type="EMBL" id="REG92896.1"/>
    </source>
</evidence>
<name>A0A3E0E7C5_9BACT</name>
<evidence type="ECO:0000313" key="2">
    <source>
        <dbReference type="Proteomes" id="UP000256405"/>
    </source>
</evidence>
<organism evidence="1 2">
    <name type="scientific">Algoriphagus antarcticus</name>
    <dbReference type="NCBI Taxonomy" id="238540"/>
    <lineage>
        <taxon>Bacteria</taxon>
        <taxon>Pseudomonadati</taxon>
        <taxon>Bacteroidota</taxon>
        <taxon>Cytophagia</taxon>
        <taxon>Cytophagales</taxon>
        <taxon>Cyclobacteriaceae</taxon>
        <taxon>Algoriphagus</taxon>
    </lineage>
</organism>
<dbReference type="Proteomes" id="UP000256405">
    <property type="component" value="Unassembled WGS sequence"/>
</dbReference>